<comment type="caution">
    <text evidence="1">The sequence shown here is derived from an EMBL/GenBank/DDBJ whole genome shotgun (WGS) entry which is preliminary data.</text>
</comment>
<dbReference type="AlphaFoldDB" id="A0A512J226"/>
<evidence type="ECO:0000313" key="2">
    <source>
        <dbReference type="EMBL" id="GLS64053.1"/>
    </source>
</evidence>
<evidence type="ECO:0000313" key="1">
    <source>
        <dbReference type="EMBL" id="GEP04022.1"/>
    </source>
</evidence>
<evidence type="ECO:0000313" key="3">
    <source>
        <dbReference type="Proteomes" id="UP000321960"/>
    </source>
</evidence>
<proteinExistence type="predicted"/>
<dbReference type="Proteomes" id="UP001156856">
    <property type="component" value="Unassembled WGS sequence"/>
</dbReference>
<gene>
    <name evidence="2" type="ORF">GCM10007888_24340</name>
    <name evidence="1" type="ORF">MOX02_20600</name>
</gene>
<reference evidence="1 3" key="3">
    <citation type="submission" date="2019-07" db="EMBL/GenBank/DDBJ databases">
        <title>Whole genome shotgun sequence of Methylobacterium oxalidis NBRC 107715.</title>
        <authorList>
            <person name="Hosoyama A."/>
            <person name="Uohara A."/>
            <person name="Ohji S."/>
            <person name="Ichikawa N."/>
        </authorList>
    </citation>
    <scope>NUCLEOTIDE SEQUENCE [LARGE SCALE GENOMIC DNA]</scope>
    <source>
        <strain evidence="1 3">NBRC 107715</strain>
    </source>
</reference>
<accession>A0A512J226</accession>
<evidence type="ECO:0000313" key="4">
    <source>
        <dbReference type="Proteomes" id="UP001156856"/>
    </source>
</evidence>
<keyword evidence="4" id="KW-1185">Reference proteome</keyword>
<protein>
    <submittedName>
        <fullName evidence="1">Uncharacterized protein</fullName>
    </submittedName>
</protein>
<name>A0A512J226_9HYPH</name>
<sequence>MSAPPQSPNFPIDVRGGRRITVNRVGGTALRVDLEDGSFDNDALAAMPALTLKANPANGAGQPQDVTPNVAKQVLGLNKVSNTTDAEKATEGNPVGDAIKGAKVYAQAGTGAVNKLIAEKLQGMYVLPEEFGVAAPDGDATAGFNAAAATGRKVLLLERPYKGTQFVMPSNTQGLVGLGDNSALIGGYGGDAANHILVVGDGTNDHWNGVFENFKFASLVNRTGGSAVLMQRTRNATMRNVRPGDLKDLYSGAATGKFLFNGVTWIDFYHARMTGCDMAGFNNDGLTIAGPNFGAEFTWDGGAEIIQSARHAVHVAGGAGGVKFLSGGAALARNGLVTSTAMAPGKPNPQVFSGSQFNWDTCIDYAVLINSASIIDFLADTLWISSSGKNALNAPIAGAVGCGLTVADGQVAGAIIDIGRLAAKFCTGTAAVFSGGICRVGGGEASFNSGNGVAVNGTVVSFKANDISAIYNTAYGFYADPALVTAAKAGTKQLTLRDIEAFGNTAGNSTGLSGAPTGAYSVQGCIGLPNA</sequence>
<reference evidence="2" key="4">
    <citation type="submission" date="2023-01" db="EMBL/GenBank/DDBJ databases">
        <title>Draft genome sequence of Methylobacterium oxalidis strain NBRC 107715.</title>
        <authorList>
            <person name="Sun Q."/>
            <person name="Mori K."/>
        </authorList>
    </citation>
    <scope>NUCLEOTIDE SEQUENCE</scope>
    <source>
        <strain evidence="2">NBRC 107715</strain>
    </source>
</reference>
<dbReference type="RefSeq" id="WP_147025678.1">
    <property type="nucleotide sequence ID" value="NZ_BJZU01000033.1"/>
</dbReference>
<reference evidence="2" key="1">
    <citation type="journal article" date="2014" name="Int. J. Syst. Evol. Microbiol.">
        <title>Complete genome of a new Firmicutes species belonging to the dominant human colonic microbiota ('Ruminococcus bicirculans') reveals two chromosomes and a selective capacity to utilize plant glucans.</title>
        <authorList>
            <consortium name="NISC Comparative Sequencing Program"/>
            <person name="Wegmann U."/>
            <person name="Louis P."/>
            <person name="Goesmann A."/>
            <person name="Henrissat B."/>
            <person name="Duncan S.H."/>
            <person name="Flint H.J."/>
        </authorList>
    </citation>
    <scope>NUCLEOTIDE SEQUENCE</scope>
    <source>
        <strain evidence="2">NBRC 107715</strain>
    </source>
</reference>
<dbReference type="Proteomes" id="UP000321960">
    <property type="component" value="Unassembled WGS sequence"/>
</dbReference>
<reference evidence="4" key="2">
    <citation type="journal article" date="2019" name="Int. J. Syst. Evol. Microbiol.">
        <title>The Global Catalogue of Microorganisms (GCM) 10K type strain sequencing project: providing services to taxonomists for standard genome sequencing and annotation.</title>
        <authorList>
            <consortium name="The Broad Institute Genomics Platform"/>
            <consortium name="The Broad Institute Genome Sequencing Center for Infectious Disease"/>
            <person name="Wu L."/>
            <person name="Ma J."/>
        </authorList>
    </citation>
    <scope>NUCLEOTIDE SEQUENCE [LARGE SCALE GENOMIC DNA]</scope>
    <source>
        <strain evidence="4">NBRC 107715</strain>
    </source>
</reference>
<organism evidence="1 3">
    <name type="scientific">Methylobacterium oxalidis</name>
    <dbReference type="NCBI Taxonomy" id="944322"/>
    <lineage>
        <taxon>Bacteria</taxon>
        <taxon>Pseudomonadati</taxon>
        <taxon>Pseudomonadota</taxon>
        <taxon>Alphaproteobacteria</taxon>
        <taxon>Hyphomicrobiales</taxon>
        <taxon>Methylobacteriaceae</taxon>
        <taxon>Methylobacterium</taxon>
    </lineage>
</organism>
<dbReference type="EMBL" id="BJZU01000033">
    <property type="protein sequence ID" value="GEP04022.1"/>
    <property type="molecule type" value="Genomic_DNA"/>
</dbReference>
<dbReference type="EMBL" id="BSPK01000033">
    <property type="protein sequence ID" value="GLS64053.1"/>
    <property type="molecule type" value="Genomic_DNA"/>
</dbReference>